<dbReference type="EMBL" id="MCGI01000001">
    <property type="protein sequence ID" value="ODM13870.1"/>
    <property type="molecule type" value="Genomic_DNA"/>
</dbReference>
<feature type="transmembrane region" description="Helical" evidence="1">
    <location>
        <begin position="16"/>
        <end position="33"/>
    </location>
</feature>
<feature type="transmembrane region" description="Helical" evidence="1">
    <location>
        <begin position="96"/>
        <end position="114"/>
    </location>
</feature>
<gene>
    <name evidence="2" type="ORF">BEH84_01591</name>
</gene>
<keyword evidence="1" id="KW-0812">Transmembrane</keyword>
<keyword evidence="1" id="KW-0472">Membrane</keyword>
<reference evidence="2 3" key="1">
    <citation type="submission" date="2016-07" db="EMBL/GenBank/DDBJ databases">
        <title>Characterization of isolates of Eisenbergiella tayi derived from blood cultures, using whole genome sequencing.</title>
        <authorList>
            <person name="Burdz T."/>
            <person name="Wiebe D."/>
            <person name="Huynh C."/>
            <person name="Bernard K."/>
        </authorList>
    </citation>
    <scope>NUCLEOTIDE SEQUENCE [LARGE SCALE GENOMIC DNA]</scope>
    <source>
        <strain evidence="2 3">NML 120489</strain>
    </source>
</reference>
<dbReference type="GeneID" id="93299964"/>
<dbReference type="Pfam" id="PF12730">
    <property type="entry name" value="ABC2_membrane_4"/>
    <property type="match status" value="1"/>
</dbReference>
<evidence type="ECO:0000313" key="3">
    <source>
        <dbReference type="Proteomes" id="UP000095003"/>
    </source>
</evidence>
<name>A0A1E3AYW1_9FIRM</name>
<proteinExistence type="predicted"/>
<protein>
    <submittedName>
        <fullName evidence="2">ABC-2 family transporter protein</fullName>
    </submittedName>
</protein>
<feature type="transmembrane region" description="Helical" evidence="1">
    <location>
        <begin position="225"/>
        <end position="242"/>
    </location>
</feature>
<organism evidence="2 3">
    <name type="scientific">Eisenbergiella tayi</name>
    <dbReference type="NCBI Taxonomy" id="1432052"/>
    <lineage>
        <taxon>Bacteria</taxon>
        <taxon>Bacillati</taxon>
        <taxon>Bacillota</taxon>
        <taxon>Clostridia</taxon>
        <taxon>Lachnospirales</taxon>
        <taxon>Lachnospiraceae</taxon>
        <taxon>Eisenbergiella</taxon>
    </lineage>
</organism>
<comment type="caution">
    <text evidence="2">The sequence shown here is derived from an EMBL/GenBank/DDBJ whole genome shotgun (WGS) entry which is preliminary data.</text>
</comment>
<evidence type="ECO:0000256" key="1">
    <source>
        <dbReference type="SAM" id="Phobius"/>
    </source>
</evidence>
<accession>A0A1E3AYW1</accession>
<dbReference type="RefSeq" id="WP_050018897.1">
    <property type="nucleotide sequence ID" value="NZ_DBFYTC010000194.1"/>
</dbReference>
<dbReference type="Proteomes" id="UP000095003">
    <property type="component" value="Unassembled WGS sequence"/>
</dbReference>
<dbReference type="CDD" id="cd21809">
    <property type="entry name" value="ABC-2_lan_permease-like"/>
    <property type="match status" value="1"/>
</dbReference>
<feature type="transmembrane region" description="Helical" evidence="1">
    <location>
        <begin position="53"/>
        <end position="75"/>
    </location>
</feature>
<dbReference type="AlphaFoldDB" id="A0A1E3AYW1"/>
<keyword evidence="1" id="KW-1133">Transmembrane helix</keyword>
<feature type="transmembrane region" description="Helical" evidence="1">
    <location>
        <begin position="134"/>
        <end position="154"/>
    </location>
</feature>
<feature type="transmembrane region" description="Helical" evidence="1">
    <location>
        <begin position="166"/>
        <end position="187"/>
    </location>
</feature>
<evidence type="ECO:0000313" key="2">
    <source>
        <dbReference type="EMBL" id="ODM13870.1"/>
    </source>
</evidence>
<sequence>MITALRAELKKIRGRFLWALPLGVVGMEFLWMMSNSYLAKPEASAEGYFNLLFQLPLLNTIFLPLILAVMASRICDAENKGNTYKLLCTMQEKKKIFDAKLLLGGIYILFLTLLEGANVLLLGRLLHFTQPLPIKHLLPFLAVLFVVSLALYLMQQVLSMLITSQLMPLFIGLLGSLVGVFSAFFPVGSVANFLPWGYYMVGLTLSSWYDESARTMYLYESPFRWGWFSVFLIAAAALYIVGKHLFMKKEV</sequence>